<evidence type="ECO:0000256" key="1">
    <source>
        <dbReference type="SAM" id="MobiDB-lite"/>
    </source>
</evidence>
<dbReference type="EMBL" id="AP015034">
    <property type="protein sequence ID" value="BAT75031.1"/>
    <property type="molecule type" value="Genomic_DNA"/>
</dbReference>
<keyword evidence="3" id="KW-1185">Reference proteome</keyword>
<dbReference type="Proteomes" id="UP000291084">
    <property type="component" value="Chromosome 1"/>
</dbReference>
<evidence type="ECO:0000313" key="3">
    <source>
        <dbReference type="Proteomes" id="UP000291084"/>
    </source>
</evidence>
<reference evidence="2 3" key="1">
    <citation type="journal article" date="2015" name="Sci. Rep.">
        <title>The power of single molecule real-time sequencing technology in the de novo assembly of a eukaryotic genome.</title>
        <authorList>
            <person name="Sakai H."/>
            <person name="Naito K."/>
            <person name="Ogiso-Tanaka E."/>
            <person name="Takahashi Y."/>
            <person name="Iseki K."/>
            <person name="Muto C."/>
            <person name="Satou K."/>
            <person name="Teruya K."/>
            <person name="Shiroma A."/>
            <person name="Shimoji M."/>
            <person name="Hirano T."/>
            <person name="Itoh T."/>
            <person name="Kaga A."/>
            <person name="Tomooka N."/>
        </authorList>
    </citation>
    <scope>NUCLEOTIDE SEQUENCE [LARGE SCALE GENOMIC DNA]</scope>
    <source>
        <strain evidence="3">cv. Shumari</strain>
    </source>
</reference>
<evidence type="ECO:0000313" key="2">
    <source>
        <dbReference type="EMBL" id="BAT75031.1"/>
    </source>
</evidence>
<proteinExistence type="predicted"/>
<feature type="compositionally biased region" description="Basic and acidic residues" evidence="1">
    <location>
        <begin position="26"/>
        <end position="35"/>
    </location>
</feature>
<protein>
    <submittedName>
        <fullName evidence="2">Uncharacterized protein</fullName>
    </submittedName>
</protein>
<accession>A0A0S3R3B9</accession>
<organism evidence="2 3">
    <name type="scientific">Vigna angularis var. angularis</name>
    <dbReference type="NCBI Taxonomy" id="157739"/>
    <lineage>
        <taxon>Eukaryota</taxon>
        <taxon>Viridiplantae</taxon>
        <taxon>Streptophyta</taxon>
        <taxon>Embryophyta</taxon>
        <taxon>Tracheophyta</taxon>
        <taxon>Spermatophyta</taxon>
        <taxon>Magnoliopsida</taxon>
        <taxon>eudicotyledons</taxon>
        <taxon>Gunneridae</taxon>
        <taxon>Pentapetalae</taxon>
        <taxon>rosids</taxon>
        <taxon>fabids</taxon>
        <taxon>Fabales</taxon>
        <taxon>Fabaceae</taxon>
        <taxon>Papilionoideae</taxon>
        <taxon>50 kb inversion clade</taxon>
        <taxon>NPAAA clade</taxon>
        <taxon>indigoferoid/millettioid clade</taxon>
        <taxon>Phaseoleae</taxon>
        <taxon>Vigna</taxon>
    </lineage>
</organism>
<feature type="region of interest" description="Disordered" evidence="1">
    <location>
        <begin position="1"/>
        <end position="35"/>
    </location>
</feature>
<name>A0A0S3R3B9_PHAAN</name>
<gene>
    <name evidence="2" type="primary">Vigan.01G282700</name>
    <name evidence="2" type="ORF">VIGAN_01282700</name>
</gene>
<dbReference type="AlphaFoldDB" id="A0A0S3R3B9"/>
<sequence>MRPAPQLSPCSITGQSLRRRRHHDSRSRDRETTKSRLCRECVIAARAPPSRPSPGKKPPLDYAIITTLGKRDCRSSMEVAVRAEAEGDCARRTWGFDEFETQTHDRVETRLGFSKQN</sequence>